<dbReference type="InterPro" id="IPR011013">
    <property type="entry name" value="Gal_mutarotase_sf_dom"/>
</dbReference>
<dbReference type="PANTHER" id="PTHR11122">
    <property type="entry name" value="APOSPORY-ASSOCIATED PROTEIN C-RELATED"/>
    <property type="match status" value="1"/>
</dbReference>
<dbReference type="GO" id="GO:0047938">
    <property type="term" value="F:glucose-6-phosphate 1-epimerase activity"/>
    <property type="evidence" value="ECO:0007669"/>
    <property type="project" value="TreeGrafter"/>
</dbReference>
<proteinExistence type="predicted"/>
<name>A0A2N9EGQ0_FAGSY</name>
<dbReference type="Gene3D" id="2.70.98.10">
    <property type="match status" value="1"/>
</dbReference>
<feature type="compositionally biased region" description="Acidic residues" evidence="1">
    <location>
        <begin position="280"/>
        <end position="290"/>
    </location>
</feature>
<accession>A0A2N9EGQ0</accession>
<dbReference type="SUPFAM" id="SSF74650">
    <property type="entry name" value="Galactose mutarotase-like"/>
    <property type="match status" value="1"/>
</dbReference>
<dbReference type="GO" id="GO:0005975">
    <property type="term" value="P:carbohydrate metabolic process"/>
    <property type="evidence" value="ECO:0007669"/>
    <property type="project" value="InterPro"/>
</dbReference>
<sequence length="379" mass="42080">MSLKVFRASRGFASNLNKSCIQYYNSKREFPSPAVASIPYQPINVDYLEEEFSGHGVTFEGIGDSCVAKLELENGSTVTLMLPSGLISSYKAPMWHGGKVELLHTSVSEDENGSAVIQGGVSLDLNCSSDGEVAWSPRNWALRSIRGNAENSFQVELINSDSNNMIEVKYIVNLQEDNLSSELIVLNSKSSLLQLTGSIVSHLAVSTPDATYAVGLERSNFFNRPPLLSNFGIVPPDFGQKNELGFGQFWGQMTLKGLFSGKGARHQNTADETESSQRESEEEMEGEEDENYKHLTQQMSRIYTTAPRYFTIIDRGRRNSVVVRRDGFDELYMFSPGSSHECYGTYSYICVGQSALLKPIILGPEEEWRGGQHLHNPNL</sequence>
<dbReference type="GO" id="GO:0030246">
    <property type="term" value="F:carbohydrate binding"/>
    <property type="evidence" value="ECO:0007669"/>
    <property type="project" value="InterPro"/>
</dbReference>
<dbReference type="AlphaFoldDB" id="A0A2N9EGQ0"/>
<feature type="region of interest" description="Disordered" evidence="1">
    <location>
        <begin position="262"/>
        <end position="291"/>
    </location>
</feature>
<organism evidence="2">
    <name type="scientific">Fagus sylvatica</name>
    <name type="common">Beechnut</name>
    <dbReference type="NCBI Taxonomy" id="28930"/>
    <lineage>
        <taxon>Eukaryota</taxon>
        <taxon>Viridiplantae</taxon>
        <taxon>Streptophyta</taxon>
        <taxon>Embryophyta</taxon>
        <taxon>Tracheophyta</taxon>
        <taxon>Spermatophyta</taxon>
        <taxon>Magnoliopsida</taxon>
        <taxon>eudicotyledons</taxon>
        <taxon>Gunneridae</taxon>
        <taxon>Pentapetalae</taxon>
        <taxon>rosids</taxon>
        <taxon>fabids</taxon>
        <taxon>Fagales</taxon>
        <taxon>Fagaceae</taxon>
        <taxon>Fagus</taxon>
    </lineage>
</organism>
<evidence type="ECO:0008006" key="3">
    <source>
        <dbReference type="Google" id="ProtNLM"/>
    </source>
</evidence>
<gene>
    <name evidence="2" type="ORF">FSB_LOCUS1706</name>
</gene>
<reference evidence="2" key="1">
    <citation type="submission" date="2018-02" db="EMBL/GenBank/DDBJ databases">
        <authorList>
            <person name="Cohen D.B."/>
            <person name="Kent A.D."/>
        </authorList>
    </citation>
    <scope>NUCLEOTIDE SEQUENCE</scope>
</reference>
<dbReference type="InterPro" id="IPR014718">
    <property type="entry name" value="GH-type_carb-bd"/>
</dbReference>
<evidence type="ECO:0000313" key="2">
    <source>
        <dbReference type="EMBL" id="SPC73824.1"/>
    </source>
</evidence>
<dbReference type="PANTHER" id="PTHR11122:SF15">
    <property type="entry name" value="PROTEIN NDH-DEPENDENT CYCLIC ELECTRON FLOW 5"/>
    <property type="match status" value="1"/>
</dbReference>
<protein>
    <recommendedName>
        <fullName evidence="3">Protein NDH-DEPENDENT CYCLIC ELECTRON FLOW 5</fullName>
    </recommendedName>
</protein>
<dbReference type="GO" id="GO:0005737">
    <property type="term" value="C:cytoplasm"/>
    <property type="evidence" value="ECO:0007669"/>
    <property type="project" value="TreeGrafter"/>
</dbReference>
<dbReference type="EMBL" id="OIVN01000077">
    <property type="protein sequence ID" value="SPC73824.1"/>
    <property type="molecule type" value="Genomic_DNA"/>
</dbReference>
<evidence type="ECO:0000256" key="1">
    <source>
        <dbReference type="SAM" id="MobiDB-lite"/>
    </source>
</evidence>